<comment type="caution">
    <text evidence="1">The sequence shown here is derived from an EMBL/GenBank/DDBJ whole genome shotgun (WGS) entry which is preliminary data.</text>
</comment>
<gene>
    <name evidence="1" type="ORF">RHMOL_Rhmol13G0169600</name>
</gene>
<protein>
    <submittedName>
        <fullName evidence="1">Uncharacterized protein</fullName>
    </submittedName>
</protein>
<proteinExistence type="predicted"/>
<evidence type="ECO:0000313" key="2">
    <source>
        <dbReference type="Proteomes" id="UP001062846"/>
    </source>
</evidence>
<dbReference type="Proteomes" id="UP001062846">
    <property type="component" value="Chromosome 13"/>
</dbReference>
<keyword evidence="2" id="KW-1185">Reference proteome</keyword>
<accession>A0ACC0L7M1</accession>
<organism evidence="1 2">
    <name type="scientific">Rhododendron molle</name>
    <name type="common">Chinese azalea</name>
    <name type="synonym">Azalea mollis</name>
    <dbReference type="NCBI Taxonomy" id="49168"/>
    <lineage>
        <taxon>Eukaryota</taxon>
        <taxon>Viridiplantae</taxon>
        <taxon>Streptophyta</taxon>
        <taxon>Embryophyta</taxon>
        <taxon>Tracheophyta</taxon>
        <taxon>Spermatophyta</taxon>
        <taxon>Magnoliopsida</taxon>
        <taxon>eudicotyledons</taxon>
        <taxon>Gunneridae</taxon>
        <taxon>Pentapetalae</taxon>
        <taxon>asterids</taxon>
        <taxon>Ericales</taxon>
        <taxon>Ericaceae</taxon>
        <taxon>Ericoideae</taxon>
        <taxon>Rhodoreae</taxon>
        <taxon>Rhododendron</taxon>
    </lineage>
</organism>
<sequence length="52" mass="5270">MKSDSDSVSGVSAMVMVATVILGIVVGFLAKLLVSVVTYIVLSSISLTLVVG</sequence>
<dbReference type="EMBL" id="CM046400">
    <property type="protein sequence ID" value="KAI8524711.1"/>
    <property type="molecule type" value="Genomic_DNA"/>
</dbReference>
<reference evidence="1" key="1">
    <citation type="submission" date="2022-02" db="EMBL/GenBank/DDBJ databases">
        <title>Plant Genome Project.</title>
        <authorList>
            <person name="Zhang R.-G."/>
        </authorList>
    </citation>
    <scope>NUCLEOTIDE SEQUENCE</scope>
    <source>
        <strain evidence="1">AT1</strain>
    </source>
</reference>
<name>A0ACC0L7M1_RHOML</name>
<evidence type="ECO:0000313" key="1">
    <source>
        <dbReference type="EMBL" id="KAI8524711.1"/>
    </source>
</evidence>